<evidence type="ECO:0000313" key="1">
    <source>
        <dbReference type="EMBL" id="AAZ28491.1"/>
    </source>
</evidence>
<dbReference type="Proteomes" id="UP000000547">
    <property type="component" value="Chromosome"/>
</dbReference>
<protein>
    <submittedName>
        <fullName evidence="1">Uncharacterized protein</fullName>
    </submittedName>
</protein>
<name>Q47XS9_COLP3</name>
<proteinExistence type="predicted"/>
<dbReference type="KEGG" id="cps:CPS_3724"/>
<sequence>MIVIISGYFIVECNYLIPNNKCIVYLHLFKV</sequence>
<reference evidence="1" key="1">
    <citation type="journal article" date="2005" name="Proc. Natl. Acad. Sci. U.S.A.">
        <title>The psychrophilic lifestyle as revealed by the genome sequence of Colwellia psychrerythraea 34H through genomic and proteomic analyses.</title>
        <authorList>
            <person name="Methe B.A."/>
            <person name="Nelson K.E."/>
            <person name="Deming J.W."/>
            <person name="Momen B."/>
            <person name="Melamud E."/>
            <person name="Zhang X."/>
            <person name="Moult J."/>
            <person name="Madupu R."/>
            <person name="Nelson W.C."/>
            <person name="Dodson R.J."/>
            <person name="Brinkac L.M."/>
            <person name="Daugherty S.C."/>
            <person name="Durkin A.S."/>
            <person name="DeBoy R.T."/>
            <person name="Kolonay J.F."/>
            <person name="Sullivan S.A."/>
            <person name="Zhou L."/>
            <person name="Davidsen T.M."/>
            <person name="Wu M."/>
            <person name="Huston A.L."/>
            <person name="Lewis M."/>
            <person name="Weaver B."/>
            <person name="Weidman J.F."/>
            <person name="Khouri H."/>
            <person name="Utterback T.R."/>
            <person name="Feldblyum T.V."/>
            <person name="Fraser C.M."/>
        </authorList>
    </citation>
    <scope>NUCLEOTIDE SEQUENCE [LARGE SCALE GENOMIC DNA]</scope>
    <source>
        <strain evidence="1">34H</strain>
    </source>
</reference>
<dbReference type="HOGENOM" id="CLU_3395942_0_0_6"/>
<gene>
    <name evidence="1" type="ordered locus">CPS_3724</name>
</gene>
<dbReference type="EMBL" id="CP000083">
    <property type="protein sequence ID" value="AAZ28491.1"/>
    <property type="molecule type" value="Genomic_DNA"/>
</dbReference>
<evidence type="ECO:0000313" key="2">
    <source>
        <dbReference type="Proteomes" id="UP000000547"/>
    </source>
</evidence>
<accession>Q47XS9</accession>
<organism evidence="1 2">
    <name type="scientific">Colwellia psychrerythraea (strain 34H / ATCC BAA-681)</name>
    <name type="common">Vibrio psychroerythus</name>
    <dbReference type="NCBI Taxonomy" id="167879"/>
    <lineage>
        <taxon>Bacteria</taxon>
        <taxon>Pseudomonadati</taxon>
        <taxon>Pseudomonadota</taxon>
        <taxon>Gammaproteobacteria</taxon>
        <taxon>Alteromonadales</taxon>
        <taxon>Colwelliaceae</taxon>
        <taxon>Colwellia</taxon>
    </lineage>
</organism>
<dbReference type="AlphaFoldDB" id="Q47XS9"/>